<evidence type="ECO:0008006" key="3">
    <source>
        <dbReference type="Google" id="ProtNLM"/>
    </source>
</evidence>
<protein>
    <recommendedName>
        <fullName evidence="3">Secreted protein</fullName>
    </recommendedName>
</protein>
<dbReference type="Proteomes" id="UP001317779">
    <property type="component" value="Chromosome"/>
</dbReference>
<gene>
    <name evidence="1" type="ORF">Microterr_07800</name>
</gene>
<name>A0ABM8DX92_9MICO</name>
<evidence type="ECO:0000313" key="2">
    <source>
        <dbReference type="Proteomes" id="UP001317779"/>
    </source>
</evidence>
<reference evidence="1 2" key="1">
    <citation type="submission" date="2022-12" db="EMBL/GenBank/DDBJ databases">
        <title>Microbacterium terricola strain KV-448 chromosome, complete genome.</title>
        <authorList>
            <person name="Oshima T."/>
            <person name="Moriya T."/>
            <person name="Bessho Y."/>
        </authorList>
    </citation>
    <scope>NUCLEOTIDE SEQUENCE [LARGE SCALE GENOMIC DNA]</scope>
    <source>
        <strain evidence="1 2">KV-448</strain>
    </source>
</reference>
<proteinExistence type="predicted"/>
<accession>A0ABM8DX92</accession>
<dbReference type="EMBL" id="AP027141">
    <property type="protein sequence ID" value="BDV30120.1"/>
    <property type="molecule type" value="Genomic_DNA"/>
</dbReference>
<organism evidence="1 2">
    <name type="scientific">Microbacterium terricola</name>
    <dbReference type="NCBI Taxonomy" id="344163"/>
    <lineage>
        <taxon>Bacteria</taxon>
        <taxon>Bacillati</taxon>
        <taxon>Actinomycetota</taxon>
        <taxon>Actinomycetes</taxon>
        <taxon>Micrococcales</taxon>
        <taxon>Microbacteriaceae</taxon>
        <taxon>Microbacterium</taxon>
    </lineage>
</organism>
<keyword evidence="2" id="KW-1185">Reference proteome</keyword>
<evidence type="ECO:0000313" key="1">
    <source>
        <dbReference type="EMBL" id="BDV30120.1"/>
    </source>
</evidence>
<sequence length="81" mass="8481">MPVAVGVVEGSAVQALSVRAPAASSAAAARAVRRNMVVLSGDTRCQGDAVDGLGFGSRAGNQPREPQTRLLVFLLRTKYKR</sequence>